<name>A0A161RZW4_9BACL</name>
<dbReference type="OrthoDB" id="9782291at2"/>
<dbReference type="InterPro" id="IPR051311">
    <property type="entry name" value="DedA_domain"/>
</dbReference>
<gene>
    <name evidence="4" type="ORF">AV654_22420</name>
    <name evidence="5" type="ORF">C8Z91_11625</name>
</gene>
<dbReference type="PANTHER" id="PTHR42709">
    <property type="entry name" value="ALKALINE PHOSPHATASE LIKE PROTEIN"/>
    <property type="match status" value="1"/>
</dbReference>
<protein>
    <submittedName>
        <fullName evidence="5">DedA family protein</fullName>
    </submittedName>
</protein>
<evidence type="ECO:0000313" key="4">
    <source>
        <dbReference type="EMBL" id="KZE77329.1"/>
    </source>
</evidence>
<dbReference type="EMBL" id="PYHP01000030">
    <property type="protein sequence ID" value="PUA39110.1"/>
    <property type="molecule type" value="Genomic_DNA"/>
</dbReference>
<keyword evidence="6" id="KW-1185">Reference proteome</keyword>
<dbReference type="GO" id="GO:0005886">
    <property type="term" value="C:plasma membrane"/>
    <property type="evidence" value="ECO:0007669"/>
    <property type="project" value="TreeGrafter"/>
</dbReference>
<keyword evidence="2" id="KW-0472">Membrane</keyword>
<reference evidence="4" key="2">
    <citation type="submission" date="2016-01" db="EMBL/GenBank/DDBJ databases">
        <authorList>
            <person name="McClelland M."/>
            <person name="Jain A."/>
            <person name="Saraogi P."/>
            <person name="Mendelson R."/>
            <person name="Westerman R."/>
            <person name="SanMiguel P."/>
            <person name="Csonka L."/>
        </authorList>
    </citation>
    <scope>NUCLEOTIDE SEQUENCE</scope>
    <source>
        <strain evidence="4">M63</strain>
    </source>
</reference>
<evidence type="ECO:0000259" key="3">
    <source>
        <dbReference type="Pfam" id="PF09335"/>
    </source>
</evidence>
<accession>A0A161RZW4</accession>
<dbReference type="AlphaFoldDB" id="A0A161RZW4"/>
<dbReference type="PANTHER" id="PTHR42709:SF9">
    <property type="entry name" value="ALKALINE PHOSPHATASE LIKE PROTEIN"/>
    <property type="match status" value="1"/>
</dbReference>
<keyword evidence="2" id="KW-0812">Transmembrane</keyword>
<dbReference type="Proteomes" id="UP000076563">
    <property type="component" value="Unassembled WGS sequence"/>
</dbReference>
<evidence type="ECO:0000313" key="5">
    <source>
        <dbReference type="EMBL" id="PUA39110.1"/>
    </source>
</evidence>
<feature type="transmembrane region" description="Helical" evidence="2">
    <location>
        <begin position="12"/>
        <end position="29"/>
    </location>
</feature>
<evidence type="ECO:0000256" key="2">
    <source>
        <dbReference type="SAM" id="Phobius"/>
    </source>
</evidence>
<sequence length="177" mass="20011">MQFIQEMILQYGYIALFFSLALGIVGLPVPDELLMTFIGYLASVGMLNYSLSVAVSLAGAMTGMLCSYALGRKFGKPLLWKHGKWIKLTPERLEKVEAWFQRYGPWTVSFGYFIPGIRHLTCYLSGVIGMGKRKYLLFSAVGAFSWCVLFISIGYFIGAQIDFSHFHASLMHRFFSK</sequence>
<reference evidence="6" key="1">
    <citation type="submission" date="2016-01" db="EMBL/GenBank/DDBJ databases">
        <title>Draft genome of Chromobacterium sp. F49.</title>
        <authorList>
            <person name="Hong K.W."/>
        </authorList>
    </citation>
    <scope>NUCLEOTIDE SEQUENCE [LARGE SCALE GENOMIC DNA]</scope>
    <source>
        <strain evidence="6">M63</strain>
    </source>
</reference>
<evidence type="ECO:0000313" key="7">
    <source>
        <dbReference type="Proteomes" id="UP000244184"/>
    </source>
</evidence>
<dbReference type="InterPro" id="IPR032816">
    <property type="entry name" value="VTT_dom"/>
</dbReference>
<feature type="transmembrane region" description="Helical" evidence="2">
    <location>
        <begin position="135"/>
        <end position="157"/>
    </location>
</feature>
<organism evidence="4 6">
    <name type="scientific">Paenibacillus elgii</name>
    <dbReference type="NCBI Taxonomy" id="189691"/>
    <lineage>
        <taxon>Bacteria</taxon>
        <taxon>Bacillati</taxon>
        <taxon>Bacillota</taxon>
        <taxon>Bacilli</taxon>
        <taxon>Bacillales</taxon>
        <taxon>Paenibacillaceae</taxon>
        <taxon>Paenibacillus</taxon>
    </lineage>
</organism>
<dbReference type="Proteomes" id="UP000244184">
    <property type="component" value="Unassembled WGS sequence"/>
</dbReference>
<feature type="transmembrane region" description="Helical" evidence="2">
    <location>
        <begin position="49"/>
        <end position="71"/>
    </location>
</feature>
<proteinExistence type="inferred from homology"/>
<comment type="similarity">
    <text evidence="1">Belongs to the DedA family.</text>
</comment>
<reference evidence="5 7" key="3">
    <citation type="submission" date="2018-03" db="EMBL/GenBank/DDBJ databases">
        <title>Genome sequence of Paenibacillus elgii strain AC13 an antimicrobial compound producing bacteria.</title>
        <authorList>
            <person name="Kurokawa A.S."/>
            <person name="Araujo J.F."/>
            <person name="Costa R.A."/>
            <person name="Ortega D.B."/>
            <person name="Pires A.S."/>
            <person name="Pappas G.J.Jr."/>
            <person name="Franco O.L."/>
            <person name="Barreto C."/>
            <person name="Magalhaes B.S."/>
            <person name="Kruger R.H."/>
        </authorList>
    </citation>
    <scope>NUCLEOTIDE SEQUENCE [LARGE SCALE GENOMIC DNA]</scope>
    <source>
        <strain evidence="5 7">AC13</strain>
    </source>
</reference>
<dbReference type="STRING" id="1007103.GCA_000213315_04151"/>
<dbReference type="EMBL" id="LQRA01000064">
    <property type="protein sequence ID" value="KZE77329.1"/>
    <property type="molecule type" value="Genomic_DNA"/>
</dbReference>
<dbReference type="RefSeq" id="WP_063184002.1">
    <property type="nucleotide sequence ID" value="NZ_CP121215.1"/>
</dbReference>
<feature type="domain" description="VTT" evidence="3">
    <location>
        <begin position="29"/>
        <end position="155"/>
    </location>
</feature>
<dbReference type="eggNOG" id="COG0586">
    <property type="taxonomic scope" value="Bacteria"/>
</dbReference>
<dbReference type="Pfam" id="PF09335">
    <property type="entry name" value="VTT_dom"/>
    <property type="match status" value="1"/>
</dbReference>
<keyword evidence="2" id="KW-1133">Transmembrane helix</keyword>
<comment type="caution">
    <text evidence="4">The sequence shown here is derived from an EMBL/GenBank/DDBJ whole genome shotgun (WGS) entry which is preliminary data.</text>
</comment>
<evidence type="ECO:0000313" key="6">
    <source>
        <dbReference type="Proteomes" id="UP000076563"/>
    </source>
</evidence>
<evidence type="ECO:0000256" key="1">
    <source>
        <dbReference type="ARBA" id="ARBA00010792"/>
    </source>
</evidence>